<dbReference type="STRING" id="151549.A0A4C1ZAW3"/>
<dbReference type="AlphaFoldDB" id="A0A4C1ZAW3"/>
<keyword evidence="2" id="KW-1185">Reference proteome</keyword>
<accession>A0A4C1ZAW3</accession>
<sequence>MDKLSVKCLLYTDDQIIFAACGLQNMINKINDSVKKKVIKANVGKTKMMVFERGESVTECEKIEQMKKFVYLVRMFTNDGKHERDIERRVNAGNKENGTLLAIMNSKGVSRQARLPLHNGILIPTLMYGSENWVW</sequence>
<comment type="caution">
    <text evidence="1">The sequence shown here is derived from an EMBL/GenBank/DDBJ whole genome shotgun (WGS) entry which is preliminary data.</text>
</comment>
<protein>
    <recommendedName>
        <fullName evidence="3">Reverse transcriptase domain-containing protein</fullName>
    </recommendedName>
</protein>
<proteinExistence type="predicted"/>
<dbReference type="PANTHER" id="PTHR47027">
    <property type="entry name" value="REVERSE TRANSCRIPTASE DOMAIN-CONTAINING PROTEIN"/>
    <property type="match status" value="1"/>
</dbReference>
<dbReference type="PANTHER" id="PTHR47027:SF20">
    <property type="entry name" value="REVERSE TRANSCRIPTASE-LIKE PROTEIN WITH RNA-DIRECTED DNA POLYMERASE DOMAIN"/>
    <property type="match status" value="1"/>
</dbReference>
<evidence type="ECO:0000313" key="1">
    <source>
        <dbReference type="EMBL" id="GBP84313.1"/>
    </source>
</evidence>
<evidence type="ECO:0008006" key="3">
    <source>
        <dbReference type="Google" id="ProtNLM"/>
    </source>
</evidence>
<dbReference type="Proteomes" id="UP000299102">
    <property type="component" value="Unassembled WGS sequence"/>
</dbReference>
<organism evidence="1 2">
    <name type="scientific">Eumeta variegata</name>
    <name type="common">Bagworm moth</name>
    <name type="synonym">Eumeta japonica</name>
    <dbReference type="NCBI Taxonomy" id="151549"/>
    <lineage>
        <taxon>Eukaryota</taxon>
        <taxon>Metazoa</taxon>
        <taxon>Ecdysozoa</taxon>
        <taxon>Arthropoda</taxon>
        <taxon>Hexapoda</taxon>
        <taxon>Insecta</taxon>
        <taxon>Pterygota</taxon>
        <taxon>Neoptera</taxon>
        <taxon>Endopterygota</taxon>
        <taxon>Lepidoptera</taxon>
        <taxon>Glossata</taxon>
        <taxon>Ditrysia</taxon>
        <taxon>Tineoidea</taxon>
        <taxon>Psychidae</taxon>
        <taxon>Oiketicinae</taxon>
        <taxon>Eumeta</taxon>
    </lineage>
</organism>
<reference evidence="1 2" key="1">
    <citation type="journal article" date="2019" name="Commun. Biol.">
        <title>The bagworm genome reveals a unique fibroin gene that provides high tensile strength.</title>
        <authorList>
            <person name="Kono N."/>
            <person name="Nakamura H."/>
            <person name="Ohtoshi R."/>
            <person name="Tomita M."/>
            <person name="Numata K."/>
            <person name="Arakawa K."/>
        </authorList>
    </citation>
    <scope>NUCLEOTIDE SEQUENCE [LARGE SCALE GENOMIC DNA]</scope>
</reference>
<gene>
    <name evidence="1" type="ORF">EVAR_66301_1</name>
</gene>
<dbReference type="EMBL" id="BGZK01001671">
    <property type="protein sequence ID" value="GBP84313.1"/>
    <property type="molecule type" value="Genomic_DNA"/>
</dbReference>
<evidence type="ECO:0000313" key="2">
    <source>
        <dbReference type="Proteomes" id="UP000299102"/>
    </source>
</evidence>
<dbReference type="OrthoDB" id="425681at2759"/>
<name>A0A4C1ZAW3_EUMVA</name>